<keyword evidence="3" id="KW-1003">Cell membrane</keyword>
<feature type="transmembrane region" description="Helical" evidence="7">
    <location>
        <begin position="96"/>
        <end position="113"/>
    </location>
</feature>
<dbReference type="AlphaFoldDB" id="A0A4R6Z9E5"/>
<feature type="transmembrane region" description="Helical" evidence="7">
    <location>
        <begin position="139"/>
        <end position="158"/>
    </location>
</feature>
<comment type="caution">
    <text evidence="8">The sequence shown here is derived from an EMBL/GenBank/DDBJ whole genome shotgun (WGS) entry which is preliminary data.</text>
</comment>
<accession>A0A4R6Z9E5</accession>
<sequence>MASPVARILPLWEQLTARLHGAGEVIPPAVLRLVMGWEFWESGLEKLHGENWFADIQDKFPWPFSVIPADVSWATATWFELIGGVMLWLGLGTRFFAFSLMILTFVATAAVHWPDMWSMWSDLLKGYAISNAGQGNFKLPLLFVVMLLPLIFSGAGKLSLDHLLARVLRLASPQPVSDLYSMALALAVLGLPFLLLIPKLGLALLALAGIAAAAARWVRN</sequence>
<dbReference type="PANTHER" id="PTHR33452:SF7">
    <property type="entry name" value="DOXX FAMILY PROTEIN"/>
    <property type="match status" value="1"/>
</dbReference>
<organism evidence="8 9">
    <name type="scientific">Tahibacter aquaticus</name>
    <dbReference type="NCBI Taxonomy" id="520092"/>
    <lineage>
        <taxon>Bacteria</taxon>
        <taxon>Pseudomonadati</taxon>
        <taxon>Pseudomonadota</taxon>
        <taxon>Gammaproteobacteria</taxon>
        <taxon>Lysobacterales</taxon>
        <taxon>Rhodanobacteraceae</taxon>
        <taxon>Tahibacter</taxon>
    </lineage>
</organism>
<evidence type="ECO:0000313" key="8">
    <source>
        <dbReference type="EMBL" id="TDR48520.1"/>
    </source>
</evidence>
<dbReference type="Pfam" id="PF07681">
    <property type="entry name" value="DoxX"/>
    <property type="match status" value="1"/>
</dbReference>
<dbReference type="OrthoDB" id="5689076at2"/>
<evidence type="ECO:0000256" key="6">
    <source>
        <dbReference type="ARBA" id="ARBA00023136"/>
    </source>
</evidence>
<evidence type="ECO:0000256" key="2">
    <source>
        <dbReference type="ARBA" id="ARBA00006679"/>
    </source>
</evidence>
<evidence type="ECO:0000256" key="7">
    <source>
        <dbReference type="SAM" id="Phobius"/>
    </source>
</evidence>
<dbReference type="Proteomes" id="UP000295293">
    <property type="component" value="Unassembled WGS sequence"/>
</dbReference>
<name>A0A4R6Z9E5_9GAMM</name>
<evidence type="ECO:0000313" key="9">
    <source>
        <dbReference type="Proteomes" id="UP000295293"/>
    </source>
</evidence>
<evidence type="ECO:0000256" key="1">
    <source>
        <dbReference type="ARBA" id="ARBA00004651"/>
    </source>
</evidence>
<keyword evidence="4 7" id="KW-0812">Transmembrane</keyword>
<dbReference type="GO" id="GO:0005886">
    <property type="term" value="C:plasma membrane"/>
    <property type="evidence" value="ECO:0007669"/>
    <property type="project" value="UniProtKB-SubCell"/>
</dbReference>
<evidence type="ECO:0000256" key="3">
    <source>
        <dbReference type="ARBA" id="ARBA00022475"/>
    </source>
</evidence>
<dbReference type="InterPro" id="IPR051907">
    <property type="entry name" value="DoxX-like_oxidoreductase"/>
</dbReference>
<dbReference type="PANTHER" id="PTHR33452">
    <property type="entry name" value="OXIDOREDUCTASE CATD-RELATED"/>
    <property type="match status" value="1"/>
</dbReference>
<evidence type="ECO:0000256" key="4">
    <source>
        <dbReference type="ARBA" id="ARBA00022692"/>
    </source>
</evidence>
<reference evidence="8 9" key="1">
    <citation type="submission" date="2019-03" db="EMBL/GenBank/DDBJ databases">
        <title>Genomic Encyclopedia of Type Strains, Phase IV (KMG-IV): sequencing the most valuable type-strain genomes for metagenomic binning, comparative biology and taxonomic classification.</title>
        <authorList>
            <person name="Goeker M."/>
        </authorList>
    </citation>
    <scope>NUCLEOTIDE SEQUENCE [LARGE SCALE GENOMIC DNA]</scope>
    <source>
        <strain evidence="8 9">DSM 21667</strain>
    </source>
</reference>
<dbReference type="RefSeq" id="WP_133816643.1">
    <property type="nucleotide sequence ID" value="NZ_SNZH01000001.1"/>
</dbReference>
<protein>
    <submittedName>
        <fullName evidence="8">Putative oxidoreductase</fullName>
    </submittedName>
</protein>
<keyword evidence="6 7" id="KW-0472">Membrane</keyword>
<keyword evidence="5 7" id="KW-1133">Transmembrane helix</keyword>
<dbReference type="EMBL" id="SNZH01000001">
    <property type="protein sequence ID" value="TDR48520.1"/>
    <property type="molecule type" value="Genomic_DNA"/>
</dbReference>
<comment type="subcellular location">
    <subcellularLocation>
        <location evidence="1">Cell membrane</location>
        <topology evidence="1">Multi-pass membrane protein</topology>
    </subcellularLocation>
</comment>
<evidence type="ECO:0000256" key="5">
    <source>
        <dbReference type="ARBA" id="ARBA00022989"/>
    </source>
</evidence>
<proteinExistence type="inferred from homology"/>
<gene>
    <name evidence="8" type="ORF">DFR29_101140</name>
</gene>
<dbReference type="InterPro" id="IPR032808">
    <property type="entry name" value="DoxX"/>
</dbReference>
<comment type="similarity">
    <text evidence="2">Belongs to the DoxX family.</text>
</comment>
<keyword evidence="9" id="KW-1185">Reference proteome</keyword>